<accession>A0ABY5W8Q6</accession>
<dbReference type="Proteomes" id="UP001059617">
    <property type="component" value="Chromosome"/>
</dbReference>
<dbReference type="RefSeq" id="WP_259864214.1">
    <property type="nucleotide sequence ID" value="NZ_BAAAST010000130.1"/>
</dbReference>
<organism evidence="1 2">
    <name type="scientific">Dactylosporangium fulvum</name>
    <dbReference type="NCBI Taxonomy" id="53359"/>
    <lineage>
        <taxon>Bacteria</taxon>
        <taxon>Bacillati</taxon>
        <taxon>Actinomycetota</taxon>
        <taxon>Actinomycetes</taxon>
        <taxon>Micromonosporales</taxon>
        <taxon>Micromonosporaceae</taxon>
        <taxon>Dactylosporangium</taxon>
    </lineage>
</organism>
<keyword evidence="2" id="KW-1185">Reference proteome</keyword>
<reference evidence="1" key="2">
    <citation type="submission" date="2022-09" db="EMBL/GenBank/DDBJ databases">
        <title>Biosynthetic gene clusters of Dactylosporangioum fulvum.</title>
        <authorList>
            <person name="Caradec T."/>
        </authorList>
    </citation>
    <scope>NUCLEOTIDE SEQUENCE</scope>
    <source>
        <strain evidence="1">NRRL B-16292</strain>
    </source>
</reference>
<dbReference type="Gene3D" id="2.60.120.260">
    <property type="entry name" value="Galactose-binding domain-like"/>
    <property type="match status" value="1"/>
</dbReference>
<evidence type="ECO:0000313" key="1">
    <source>
        <dbReference type="EMBL" id="UWP85869.1"/>
    </source>
</evidence>
<reference evidence="1" key="1">
    <citation type="submission" date="2021-04" db="EMBL/GenBank/DDBJ databases">
        <authorList>
            <person name="Hartkoorn R.C."/>
            <person name="Beaudoing E."/>
            <person name="Hot D."/>
        </authorList>
    </citation>
    <scope>NUCLEOTIDE SEQUENCE</scope>
    <source>
        <strain evidence="1">NRRL B-16292</strain>
    </source>
</reference>
<evidence type="ECO:0000313" key="2">
    <source>
        <dbReference type="Proteomes" id="UP001059617"/>
    </source>
</evidence>
<gene>
    <name evidence="1" type="ORF">Dfulv_17120</name>
</gene>
<sequence length="257" mass="27221">MAGIAETLDSAPEPARLRTGRVTKLLGASQVVVDIGRSELVDMPCLTQYEPILGDIVQIIQQGSVQVVLGRTSPIAGDNVLTNPSFELDSPGSPPSYWTPVISGASSNVKVDLASGWGSITGTKWLEINQQGAGESVVYVVSEAIPVLPGELWTAAGWVVNSPLTLDGGFSEIYLSWYKDPTSMYPSTAVGDTVMQGVVFPPGGTCSWFLLRQLIGEGAVVPDGVAYMRVVLVSYLADDLGASAYWDGIVCRKLRGV</sequence>
<name>A0ABY5W8Q6_9ACTN</name>
<protein>
    <recommendedName>
        <fullName evidence="3">Minor tail protein</fullName>
    </recommendedName>
</protein>
<proteinExistence type="predicted"/>
<evidence type="ECO:0008006" key="3">
    <source>
        <dbReference type="Google" id="ProtNLM"/>
    </source>
</evidence>
<dbReference type="EMBL" id="CP073720">
    <property type="protein sequence ID" value="UWP85869.1"/>
    <property type="molecule type" value="Genomic_DNA"/>
</dbReference>